<comment type="caution">
    <text evidence="1">The sequence shown here is derived from an EMBL/GenBank/DDBJ whole genome shotgun (WGS) entry which is preliminary data.</text>
</comment>
<evidence type="ECO:0000313" key="1">
    <source>
        <dbReference type="EMBL" id="GJH22560.1"/>
    </source>
</evidence>
<sequence>MNRATVSQRLKLATRAASDQHPELADVKVSPHRIRHSTAMAMLQSGVWHTEIALWLGHESPTTTHMYVEADLKMKERALARLNPPDVKRARYQPPQTLLRFLKSL</sequence>
<protein>
    <submittedName>
        <fullName evidence="1">Uncharacterized protein</fullName>
    </submittedName>
</protein>
<organism evidence="1 2">
    <name type="scientific">Caballeronia novacaledonica</name>
    <dbReference type="NCBI Taxonomy" id="1544861"/>
    <lineage>
        <taxon>Bacteria</taxon>
        <taxon>Pseudomonadati</taxon>
        <taxon>Pseudomonadota</taxon>
        <taxon>Betaproteobacteria</taxon>
        <taxon>Burkholderiales</taxon>
        <taxon>Burkholderiaceae</taxon>
        <taxon>Caballeronia</taxon>
    </lineage>
</organism>
<accession>A0ACB5R6R1</accession>
<reference evidence="1" key="1">
    <citation type="submission" date="2021-09" db="EMBL/GenBank/DDBJ databases">
        <title>Isolation and characterization of 3-chlorobenzoate degrading bacteria from soils in Shizuoka.</title>
        <authorList>
            <person name="Ifat A."/>
            <person name="Ogawa N."/>
            <person name="Kimbara K."/>
            <person name="Moriuchi R."/>
            <person name="Dohra H."/>
            <person name="Shintani M."/>
        </authorList>
    </citation>
    <scope>NUCLEOTIDE SEQUENCE</scope>
    <source>
        <strain evidence="1">19CS2-2</strain>
    </source>
</reference>
<gene>
    <name evidence="1" type="ORF">CBA19CS22_38480</name>
</gene>
<proteinExistence type="predicted"/>
<name>A0ACB5R6R1_9BURK</name>
<keyword evidence="2" id="KW-1185">Reference proteome</keyword>
<dbReference type="Proteomes" id="UP001055013">
    <property type="component" value="Unassembled WGS sequence"/>
</dbReference>
<dbReference type="EMBL" id="BPUR01000043">
    <property type="protein sequence ID" value="GJH22560.1"/>
    <property type="molecule type" value="Genomic_DNA"/>
</dbReference>
<evidence type="ECO:0000313" key="2">
    <source>
        <dbReference type="Proteomes" id="UP001055013"/>
    </source>
</evidence>